<dbReference type="InterPro" id="IPR029060">
    <property type="entry name" value="PIN-like_dom_sf"/>
</dbReference>
<dbReference type="Proteomes" id="UP000566663">
    <property type="component" value="Unassembled WGS sequence"/>
</dbReference>
<dbReference type="RefSeq" id="WP_425486328.1">
    <property type="nucleotide sequence ID" value="NZ_BAAAFF010000004.1"/>
</dbReference>
<evidence type="ECO:0000313" key="3">
    <source>
        <dbReference type="Proteomes" id="UP000566663"/>
    </source>
</evidence>
<feature type="domain" description="PIN" evidence="1">
    <location>
        <begin position="1"/>
        <end position="115"/>
    </location>
</feature>
<evidence type="ECO:0000259" key="1">
    <source>
        <dbReference type="Pfam" id="PF01850"/>
    </source>
</evidence>
<dbReference type="InterPro" id="IPR052919">
    <property type="entry name" value="TA_system_RNase"/>
</dbReference>
<name>A0A7W8HWS6_9CAUL</name>
<dbReference type="EMBL" id="JACHFZ010000001">
    <property type="protein sequence ID" value="MBB5291215.1"/>
    <property type="molecule type" value="Genomic_DNA"/>
</dbReference>
<dbReference type="PANTHER" id="PTHR36173">
    <property type="entry name" value="RIBONUCLEASE VAPC16-RELATED"/>
    <property type="match status" value="1"/>
</dbReference>
<dbReference type="AlphaFoldDB" id="A0A7W8HWS6"/>
<dbReference type="SUPFAM" id="SSF88723">
    <property type="entry name" value="PIN domain-like"/>
    <property type="match status" value="1"/>
</dbReference>
<dbReference type="InterPro" id="IPR002716">
    <property type="entry name" value="PIN_dom"/>
</dbReference>
<dbReference type="PANTHER" id="PTHR36173:SF2">
    <property type="entry name" value="RIBONUCLEASE VAPC16"/>
    <property type="match status" value="1"/>
</dbReference>
<dbReference type="InterPro" id="IPR041705">
    <property type="entry name" value="PIN_Sll0205"/>
</dbReference>
<sequence length="124" mass="14276">MLLDTHALVWSALLPSSLSARARDLISDPDNDRMVSTASAYEIEYKRRRDPELSRLPTDLDELRHLLVFEWLPIDEGHATRAGRLPEHHRDPWDRIIVAQALAENLTLISADRALPIYGTRLEW</sequence>
<organism evidence="2 3">
    <name type="scientific">Brevundimonas basaltis</name>
    <dbReference type="NCBI Taxonomy" id="472166"/>
    <lineage>
        <taxon>Bacteria</taxon>
        <taxon>Pseudomonadati</taxon>
        <taxon>Pseudomonadota</taxon>
        <taxon>Alphaproteobacteria</taxon>
        <taxon>Caulobacterales</taxon>
        <taxon>Caulobacteraceae</taxon>
        <taxon>Brevundimonas</taxon>
    </lineage>
</organism>
<keyword evidence="3" id="KW-1185">Reference proteome</keyword>
<dbReference type="CDD" id="cd09872">
    <property type="entry name" value="PIN_Sll0205-like"/>
    <property type="match status" value="1"/>
</dbReference>
<proteinExistence type="predicted"/>
<comment type="caution">
    <text evidence="2">The sequence shown here is derived from an EMBL/GenBank/DDBJ whole genome shotgun (WGS) entry which is preliminary data.</text>
</comment>
<reference evidence="2 3" key="1">
    <citation type="submission" date="2020-08" db="EMBL/GenBank/DDBJ databases">
        <title>Genomic Encyclopedia of Type Strains, Phase IV (KMG-IV): sequencing the most valuable type-strain genomes for metagenomic binning, comparative biology and taxonomic classification.</title>
        <authorList>
            <person name="Goeker M."/>
        </authorList>
    </citation>
    <scope>NUCLEOTIDE SEQUENCE [LARGE SCALE GENOMIC DNA]</scope>
    <source>
        <strain evidence="2 3">DSM 25335</strain>
    </source>
</reference>
<accession>A0A7W8HWS6</accession>
<evidence type="ECO:0000313" key="2">
    <source>
        <dbReference type="EMBL" id="MBB5291215.1"/>
    </source>
</evidence>
<dbReference type="Pfam" id="PF01850">
    <property type="entry name" value="PIN"/>
    <property type="match status" value="1"/>
</dbReference>
<gene>
    <name evidence="2" type="ORF">HNQ67_000711</name>
</gene>
<dbReference type="Gene3D" id="3.40.50.1010">
    <property type="entry name" value="5'-nuclease"/>
    <property type="match status" value="1"/>
</dbReference>
<protein>
    <submittedName>
        <fullName evidence="2">PIN domain nuclease of toxin-antitoxin system</fullName>
    </submittedName>
</protein>